<reference evidence="4 5" key="1">
    <citation type="submission" date="2017-12" db="EMBL/GenBank/DDBJ databases">
        <title>Characterization of six clinical isolates of Enterochimera gen. nov., a novel genus of the Yersiniaciae family and the three species Enterochimera arupensis sp. nov., Enterochimera coloradensis sp. nov, and Enterochimera californica sp. nov.</title>
        <authorList>
            <person name="Rossi A."/>
            <person name="Fisher M."/>
        </authorList>
    </citation>
    <scope>NUCLEOTIDE SEQUENCE [LARGE SCALE GENOMIC DNA]</scope>
    <source>
        <strain evidence="5">2016-Iso4</strain>
    </source>
</reference>
<organism evidence="4 5">
    <name type="scientific">Chimaeribacter coloradensis</name>
    <dbReference type="NCBI Taxonomy" id="2060068"/>
    <lineage>
        <taxon>Bacteria</taxon>
        <taxon>Pseudomonadati</taxon>
        <taxon>Pseudomonadota</taxon>
        <taxon>Gammaproteobacteria</taxon>
        <taxon>Enterobacterales</taxon>
        <taxon>Yersiniaceae</taxon>
        <taxon>Chimaeribacter</taxon>
    </lineage>
</organism>
<evidence type="ECO:0000259" key="3">
    <source>
        <dbReference type="Pfam" id="PF14020"/>
    </source>
</evidence>
<name>A0A2N5E4A7_9GAMM</name>
<dbReference type="RefSeq" id="WP_101824383.1">
    <property type="nucleotide sequence ID" value="NZ_PJZH01000008.1"/>
</dbReference>
<dbReference type="OrthoDB" id="983149at2"/>
<dbReference type="Pfam" id="PF14020">
    <property type="entry name" value="DUF4236"/>
    <property type="match status" value="1"/>
</dbReference>
<feature type="domain" description="DUF4236" evidence="3">
    <location>
        <begin position="3"/>
        <end position="56"/>
    </location>
</feature>
<dbReference type="Proteomes" id="UP000234503">
    <property type="component" value="Unassembled WGS sequence"/>
</dbReference>
<proteinExistence type="predicted"/>
<feature type="transmembrane region" description="Helical" evidence="2">
    <location>
        <begin position="316"/>
        <end position="338"/>
    </location>
</feature>
<accession>A0A2N5E4A7</accession>
<evidence type="ECO:0000256" key="1">
    <source>
        <dbReference type="SAM" id="Coils"/>
    </source>
</evidence>
<keyword evidence="2" id="KW-1133">Transmembrane helix</keyword>
<keyword evidence="1" id="KW-0175">Coiled coil</keyword>
<keyword evidence="2" id="KW-0472">Membrane</keyword>
<feature type="coiled-coil region" evidence="1">
    <location>
        <begin position="168"/>
        <end position="202"/>
    </location>
</feature>
<dbReference type="InterPro" id="IPR025330">
    <property type="entry name" value="DUF4236"/>
</dbReference>
<dbReference type="AlphaFoldDB" id="A0A2N5E4A7"/>
<keyword evidence="5" id="KW-1185">Reference proteome</keyword>
<sequence length="403" mass="45827">MGLRFRKSIRIIPGVKVNLSGSGASMSIGPRGASVSFGKRGTYANLGLPGTGLSYRMRLDRASVASRKRNAARQDDPLLREELEREVDQLNRAVDEIVNIHLLTPDPRTGHSFAELESHYRELMLKPYSVPAPVRPEKPVPIAAPEQPDEKHGSGLIGRLFESATARQERQARNLEKWQRDVEECSQENALMLKRYQEMRQRWAEQYANWQFEAAEHEKKLMDAGRNIFSQFTADTGYFESLLAEVIQAADWPRETLVSFQVNAGSSEILVEVDLPEYEMLPTSSMRVNARGTEIIEKELSQKAVRERYALHVHGILLRLAGMAFCALPFGTVIISGFTQRISKQTGHIEDEYIISSRIERQLFERLNFSNLEDVSPIEAFERFDTQRRMSTTFVFQPITPIA</sequence>
<dbReference type="EMBL" id="PJZH01000008">
    <property type="protein sequence ID" value="PLR35648.1"/>
    <property type="molecule type" value="Genomic_DNA"/>
</dbReference>
<keyword evidence="2" id="KW-0812">Transmembrane</keyword>
<evidence type="ECO:0000313" key="5">
    <source>
        <dbReference type="Proteomes" id="UP000234503"/>
    </source>
</evidence>
<evidence type="ECO:0000313" key="4">
    <source>
        <dbReference type="EMBL" id="PLR35648.1"/>
    </source>
</evidence>
<gene>
    <name evidence="4" type="ORF">CYR32_10520</name>
</gene>
<comment type="caution">
    <text evidence="4">The sequence shown here is derived from an EMBL/GenBank/DDBJ whole genome shotgun (WGS) entry which is preliminary data.</text>
</comment>
<evidence type="ECO:0000256" key="2">
    <source>
        <dbReference type="SAM" id="Phobius"/>
    </source>
</evidence>
<protein>
    <recommendedName>
        <fullName evidence="3">DUF4236 domain-containing protein</fullName>
    </recommendedName>
</protein>